<evidence type="ECO:0000256" key="1">
    <source>
        <dbReference type="ARBA" id="ARBA00022801"/>
    </source>
</evidence>
<dbReference type="CDD" id="cd00077">
    <property type="entry name" value="HDc"/>
    <property type="match status" value="1"/>
</dbReference>
<name>A0A9D1Z8E9_9FIRM</name>
<reference evidence="3" key="1">
    <citation type="journal article" date="2021" name="PeerJ">
        <title>Extensive microbial diversity within the chicken gut microbiome revealed by metagenomics and culture.</title>
        <authorList>
            <person name="Gilroy R."/>
            <person name="Ravi A."/>
            <person name="Getino M."/>
            <person name="Pursley I."/>
            <person name="Horton D.L."/>
            <person name="Alikhan N.F."/>
            <person name="Baker D."/>
            <person name="Gharbi K."/>
            <person name="Hall N."/>
            <person name="Watson M."/>
            <person name="Adriaenssens E.M."/>
            <person name="Foster-Nyarko E."/>
            <person name="Jarju S."/>
            <person name="Secka A."/>
            <person name="Antonio M."/>
            <person name="Oren A."/>
            <person name="Chaudhuri R.R."/>
            <person name="La Ragione R."/>
            <person name="Hildebrand F."/>
            <person name="Pallen M.J."/>
        </authorList>
    </citation>
    <scope>NUCLEOTIDE SEQUENCE</scope>
    <source>
        <strain evidence="3">CHK199-9574</strain>
    </source>
</reference>
<dbReference type="InterPro" id="IPR026875">
    <property type="entry name" value="PHydrolase_assoc_dom"/>
</dbReference>
<dbReference type="EMBL" id="DXCO01000037">
    <property type="protein sequence ID" value="HIY78499.1"/>
    <property type="molecule type" value="Genomic_DNA"/>
</dbReference>
<dbReference type="SUPFAM" id="SSF109604">
    <property type="entry name" value="HD-domain/PDEase-like"/>
    <property type="match status" value="1"/>
</dbReference>
<dbReference type="PANTHER" id="PTHR35795:SF1">
    <property type="entry name" value="BIS(5'-NUCLEOSYL)-TETRAPHOSPHATASE, SYMMETRICAL"/>
    <property type="match status" value="1"/>
</dbReference>
<feature type="domain" description="HD" evidence="2">
    <location>
        <begin position="79"/>
        <end position="190"/>
    </location>
</feature>
<dbReference type="Gene3D" id="1.10.3210.10">
    <property type="entry name" value="Hypothetical protein af1432"/>
    <property type="match status" value="1"/>
</dbReference>
<keyword evidence="1" id="KW-0378">Hydrolase</keyword>
<proteinExistence type="predicted"/>
<dbReference type="Pfam" id="PF01966">
    <property type="entry name" value="HD"/>
    <property type="match status" value="1"/>
</dbReference>
<dbReference type="NCBIfam" id="TIGR01353">
    <property type="entry name" value="dGTP_triPase"/>
    <property type="match status" value="1"/>
</dbReference>
<gene>
    <name evidence="3" type="ORF">H9728_05595</name>
</gene>
<evidence type="ECO:0000313" key="4">
    <source>
        <dbReference type="Proteomes" id="UP000824135"/>
    </source>
</evidence>
<dbReference type="PROSITE" id="PS51831">
    <property type="entry name" value="HD"/>
    <property type="match status" value="1"/>
</dbReference>
<sequence length="345" mass="39789">MESYDSAKRRTYEMEAQFLSPFAQRSENTRGRQRRETPCDMRTDFQRDRDRIIYSKAFLRLKNKTQVFFSPEGDHFRTRMTHTIDVSQIARSIARSLALNEDLAEAIALGHDLGHTPFGHAGERVLNSLSPFGFAHNEQSLRVVDVLEKEGKGLNLTFEVRDGIVNHKKSGKPATLEGKAVSLADRIAYVNHDIEDAIRAGLLREEELPKEEISVLGASSRDRINTMIKSIYKSSVGKNTVEMGEREAKALENLRSFMFERVYITDLSMKEEERARRMLSAMYDYFSKNKDRLPDFYLALSEKYPLEQVLCDYLSSMTDKYAIAVFENLFVPRSWALRQEDIEEN</sequence>
<reference evidence="3" key="2">
    <citation type="submission" date="2021-04" db="EMBL/GenBank/DDBJ databases">
        <authorList>
            <person name="Gilroy R."/>
        </authorList>
    </citation>
    <scope>NUCLEOTIDE SEQUENCE</scope>
    <source>
        <strain evidence="3">CHK199-9574</strain>
    </source>
</reference>
<dbReference type="AlphaFoldDB" id="A0A9D1Z8E9"/>
<dbReference type="PANTHER" id="PTHR35795">
    <property type="entry name" value="SLR1885 PROTEIN"/>
    <property type="match status" value="1"/>
</dbReference>
<dbReference type="InterPro" id="IPR003607">
    <property type="entry name" value="HD/PDEase_dom"/>
</dbReference>
<comment type="caution">
    <text evidence="3">The sequence shown here is derived from an EMBL/GenBank/DDBJ whole genome shotgun (WGS) entry which is preliminary data.</text>
</comment>
<dbReference type="Proteomes" id="UP000824135">
    <property type="component" value="Unassembled WGS sequence"/>
</dbReference>
<organism evidence="3 4">
    <name type="scientific">Candidatus Borkfalkia excrementavium</name>
    <dbReference type="NCBI Taxonomy" id="2838505"/>
    <lineage>
        <taxon>Bacteria</taxon>
        <taxon>Bacillati</taxon>
        <taxon>Bacillota</taxon>
        <taxon>Clostridia</taxon>
        <taxon>Christensenellales</taxon>
        <taxon>Christensenellaceae</taxon>
        <taxon>Candidatus Borkfalkia</taxon>
    </lineage>
</organism>
<evidence type="ECO:0000259" key="2">
    <source>
        <dbReference type="PROSITE" id="PS51831"/>
    </source>
</evidence>
<dbReference type="Pfam" id="PF13286">
    <property type="entry name" value="HD_assoc"/>
    <property type="match status" value="1"/>
</dbReference>
<dbReference type="NCBIfam" id="NF002327">
    <property type="entry name" value="PRK01286.1-2"/>
    <property type="match status" value="1"/>
</dbReference>
<dbReference type="GO" id="GO:0016793">
    <property type="term" value="F:triphosphoric monoester hydrolase activity"/>
    <property type="evidence" value="ECO:0007669"/>
    <property type="project" value="InterPro"/>
</dbReference>
<dbReference type="InterPro" id="IPR006674">
    <property type="entry name" value="HD_domain"/>
</dbReference>
<accession>A0A9D1Z8E9</accession>
<dbReference type="InterPro" id="IPR051094">
    <property type="entry name" value="Diverse_Catalytic_Enzymes"/>
</dbReference>
<protein>
    <submittedName>
        <fullName evidence="3">Deoxyguanosinetriphosphate triphosphohydrolase</fullName>
    </submittedName>
</protein>
<dbReference type="SMART" id="SM00471">
    <property type="entry name" value="HDc"/>
    <property type="match status" value="1"/>
</dbReference>
<dbReference type="InterPro" id="IPR006261">
    <property type="entry name" value="dGTPase"/>
</dbReference>
<evidence type="ECO:0000313" key="3">
    <source>
        <dbReference type="EMBL" id="HIY78499.1"/>
    </source>
</evidence>